<dbReference type="PANTHER" id="PTHR42855:SF2">
    <property type="entry name" value="DRUG RESISTANCE ABC TRANSPORTER,ATP-BINDING PROTEIN"/>
    <property type="match status" value="1"/>
</dbReference>
<accession>A0A940SSC1</accession>
<dbReference type="Pfam" id="PF12848">
    <property type="entry name" value="ABC_tran_Xtn"/>
    <property type="match status" value="1"/>
</dbReference>
<evidence type="ECO:0000259" key="3">
    <source>
        <dbReference type="PROSITE" id="PS50893"/>
    </source>
</evidence>
<dbReference type="RefSeq" id="WP_209528206.1">
    <property type="nucleotide sequence ID" value="NZ_JAEEGA010000007.1"/>
</dbReference>
<dbReference type="NCBIfam" id="NF000355">
    <property type="entry name" value="ribo_prot_ABC_F"/>
    <property type="match status" value="1"/>
</dbReference>
<dbReference type="SMART" id="SM00382">
    <property type="entry name" value="AAA"/>
    <property type="match status" value="2"/>
</dbReference>
<dbReference type="CDD" id="cd03221">
    <property type="entry name" value="ABCF_EF-3"/>
    <property type="match status" value="2"/>
</dbReference>
<keyword evidence="2 4" id="KW-0067">ATP-binding</keyword>
<dbReference type="Gene3D" id="3.40.50.300">
    <property type="entry name" value="P-loop containing nucleotide triphosphate hydrolases"/>
    <property type="match status" value="3"/>
</dbReference>
<dbReference type="GO" id="GO:0005524">
    <property type="term" value="F:ATP binding"/>
    <property type="evidence" value="ECO:0007669"/>
    <property type="project" value="UniProtKB-KW"/>
</dbReference>
<organism evidence="4 5">
    <name type="scientific">Vagococcus allomyrinae</name>
    <dbReference type="NCBI Taxonomy" id="2794353"/>
    <lineage>
        <taxon>Bacteria</taxon>
        <taxon>Bacillati</taxon>
        <taxon>Bacillota</taxon>
        <taxon>Bacilli</taxon>
        <taxon>Lactobacillales</taxon>
        <taxon>Enterococcaceae</taxon>
        <taxon>Vagococcus</taxon>
    </lineage>
</organism>
<name>A0A940SSC1_9ENTE</name>
<keyword evidence="5" id="KW-1185">Reference proteome</keyword>
<dbReference type="PANTHER" id="PTHR42855">
    <property type="entry name" value="ABC TRANSPORTER ATP-BINDING SUBUNIT"/>
    <property type="match status" value="1"/>
</dbReference>
<dbReference type="Proteomes" id="UP000674938">
    <property type="component" value="Unassembled WGS sequence"/>
</dbReference>
<dbReference type="InterPro" id="IPR003593">
    <property type="entry name" value="AAA+_ATPase"/>
</dbReference>
<keyword evidence="1" id="KW-0547">Nucleotide-binding</keyword>
<evidence type="ECO:0000256" key="1">
    <source>
        <dbReference type="ARBA" id="ARBA00022741"/>
    </source>
</evidence>
<evidence type="ECO:0000313" key="5">
    <source>
        <dbReference type="Proteomes" id="UP000674938"/>
    </source>
</evidence>
<dbReference type="PROSITE" id="PS50893">
    <property type="entry name" value="ABC_TRANSPORTER_2"/>
    <property type="match status" value="2"/>
</dbReference>
<evidence type="ECO:0000256" key="2">
    <source>
        <dbReference type="ARBA" id="ARBA00022840"/>
    </source>
</evidence>
<comment type="caution">
    <text evidence="4">The sequence shown here is derived from an EMBL/GenBank/DDBJ whole genome shotgun (WGS) entry which is preliminary data.</text>
</comment>
<gene>
    <name evidence="4" type="ORF">I6N95_12130</name>
</gene>
<dbReference type="SUPFAM" id="SSF52540">
    <property type="entry name" value="P-loop containing nucleoside triphosphate hydrolases"/>
    <property type="match status" value="2"/>
</dbReference>
<dbReference type="GO" id="GO:0016887">
    <property type="term" value="F:ATP hydrolysis activity"/>
    <property type="evidence" value="ECO:0007669"/>
    <property type="project" value="InterPro"/>
</dbReference>
<feature type="domain" description="ABC transporter" evidence="3">
    <location>
        <begin position="292"/>
        <end position="518"/>
    </location>
</feature>
<sequence>MTEIMTLTQIEVTLEGNRLFKADQLGIRAGEIIGIIGKNGAGKTTLLNLLYGKGEHTGHLVTDLSPLETVYVEQEVEQYQSHIAKDYQHRTLNKQWQAQAGFDHLSGGEKLKKRIREGLSQKSRLLLLDEPTNHLDQESVSQLIAELKRYRGTIVLVSHDRYFLDQIATTIWAIEEQEVIVYKGNYSAYVSQREAVRERQRREFAKQQKEIKRVKKEMAQLSNWSDAAHSQSTKKEGFKEYYRLAAKRMDSQRKSIQKRLEGELDKQTVARVKDDYRVQFQMSSSSTKKGPVYLVEQLKKEFHERLLFQNGEFSIMFGDRVSITGANGSGKTTLLKILREEESYQGKVWRSDFANIGYLSQEVYDLPNSLRISQFFDLDRDQLGDVMTLFVHLGFQIEQWENKIADLSMGERVKIKLMSHIITQKNVLILDEPTNHLDIPAREELERVLESYHGTLIFVSHDRYFREKVATRRLDIQNQQIVAVSEQVLTKKPDKLLLEFQRDELLSKLSILPSGSRDYLEASQDFERVLKELKEI</sequence>
<dbReference type="InterPro" id="IPR051309">
    <property type="entry name" value="ABCF_ATPase"/>
</dbReference>
<dbReference type="InterPro" id="IPR027417">
    <property type="entry name" value="P-loop_NTPase"/>
</dbReference>
<dbReference type="PRINTS" id="PR00364">
    <property type="entry name" value="DISEASERSIST"/>
</dbReference>
<reference evidence="4" key="1">
    <citation type="submission" date="2020-12" db="EMBL/GenBank/DDBJ databases">
        <title>Vagococcus allomyrinae sp. nov. and Enterococcus lavae sp. nov., isolated from the larvae of Allomyrina dichotoma.</title>
        <authorList>
            <person name="Lee S.D."/>
        </authorList>
    </citation>
    <scope>NUCLEOTIDE SEQUENCE</scope>
    <source>
        <strain evidence="4">BWB3-3</strain>
    </source>
</reference>
<feature type="domain" description="ABC transporter" evidence="3">
    <location>
        <begin position="5"/>
        <end position="208"/>
    </location>
</feature>
<proteinExistence type="predicted"/>
<protein>
    <submittedName>
        <fullName evidence="4">ABC-F family ATP-binding cassette domain-containing protein</fullName>
    </submittedName>
</protein>
<dbReference type="EMBL" id="JAEEGA010000007">
    <property type="protein sequence ID" value="MBP1041757.1"/>
    <property type="molecule type" value="Genomic_DNA"/>
</dbReference>
<evidence type="ECO:0000313" key="4">
    <source>
        <dbReference type="EMBL" id="MBP1041757.1"/>
    </source>
</evidence>
<dbReference type="InterPro" id="IPR032781">
    <property type="entry name" value="ABC_tran_Xtn"/>
</dbReference>
<dbReference type="InterPro" id="IPR003439">
    <property type="entry name" value="ABC_transporter-like_ATP-bd"/>
</dbReference>
<dbReference type="AlphaFoldDB" id="A0A940SSC1"/>
<dbReference type="Pfam" id="PF00005">
    <property type="entry name" value="ABC_tran"/>
    <property type="match status" value="2"/>
</dbReference>